<dbReference type="InterPro" id="IPR013320">
    <property type="entry name" value="ConA-like_dom_sf"/>
</dbReference>
<feature type="domain" description="PilY1 beta-propeller" evidence="4">
    <location>
        <begin position="549"/>
        <end position="938"/>
    </location>
</feature>
<evidence type="ECO:0000313" key="5">
    <source>
        <dbReference type="EMBL" id="ANJ71629.1"/>
    </source>
</evidence>
<accession>A0A191ZU56</accession>
<protein>
    <submittedName>
        <fullName evidence="5">Pilus assembly protein PilY</fullName>
    </submittedName>
</protein>
<dbReference type="InterPro" id="IPR008707">
    <property type="entry name" value="B-propeller_PilY1"/>
</dbReference>
<gene>
    <name evidence="5" type="ORF">A9Y76_03675</name>
</gene>
<sequence length="1150" mass="118383">MMKKNQRIVLLATAALLPEAARAQLVISDNLTGVSSSYNWQSLNGACLTAGNNTGSIPACSGLSYYSGTTLVGGVNGTLPDAVGQGALRLTNGDTTTGSNGNNQTGAVVSNFTFPTNQGLQVTFTTVTYGGNAYKNASKQASGADGISFFLADGSKPATVGALGGSLGYSCSNGNPTYDGVQGGYIGVGIDEFGNFSNSNDNTSSGANANGGAGAIPSRISLRGAGNTNWANLSTNYSKYYPASNLSTSQANAVQSTCAAGYLYNFSGKSQKDAHGNTIYDGNQTTEQIPYNYNYITGSTLGNNVTIYSQEAAGTNSSGGSKAVRGNATPITYALTITQDGLLSLSYSVNGGTAQTVLNKQSITASNGPLPSSFRFGFSAGTGGGSNVHEITCFKAAPVGQASSSAGTNVQQSARVQAGTQVYLAYYHPTNWWGELTAQNLVMDPTTGIVSIATNANWNASCNLTGGACPAISSTATVTAQGPTARSILTWNGSSGVPFQWANLTSAQKTALDSGSANSASSPRQQYLRGARTYEVSNGGSFRTRNGVLGDIMNSSPTWVGAPSAPYNGPWVDALYPTATPPEPAGSYALFKTNNATRANVVYVGANDGMLHGFRAGGYDTNGNFTTATTPNDGQEVLAYMPAAALNTIYNANGNLDFSSPSYAHNLFVDATPGTGELYYGNAWHTWLVGGLGGGGNANGVIGDNTTAGTGAIYALDITNPANFSESNASSLVIKEWSPSNLSCTNYTGTNSCAGYLGNTYGTPVIRRLHNGNWAVLFGNGLNSPNGSAGLYVLLVANDGTTSFYYLDTGYGPSKDPLGKNNKNGIAYVTPADLDGDHITDYVYAGDAFGNVWRFDLTSQNPTQWNVSTTPLFSTPAGQPITSKVAVAAIPGTGTGAPRVLVSFGTGQAFPQTQTNAATYASGSAQWLYGVWDWNMNAWNRGAASAAQYATLNPTQTVTASTLLTQTITATSTSSGTTPSYRTVSNGKVCWVGSTACGSAANANTQYGWKLMLPSTTTGSGSSAVTNYEQVVYNPTLAYGMFIVNTTVPAVQQILSCTSTPASGYTMAISVASGGAGTASFFGDNNNNFPTYNGGIVSGIGLSGTGTPSLVTANKLPYLVQQTVNGTGTVNQINPSAAGVGSRLNWTKLR</sequence>
<keyword evidence="2" id="KW-0106">Calcium</keyword>
<dbReference type="EMBL" id="CP016022">
    <property type="protein sequence ID" value="ANJ71629.1"/>
    <property type="molecule type" value="Genomic_DNA"/>
</dbReference>
<evidence type="ECO:0000256" key="2">
    <source>
        <dbReference type="ARBA" id="ARBA00022837"/>
    </source>
</evidence>
<name>A0A191ZU56_9RALS</name>
<organism evidence="5 6">
    <name type="scientific">Ralstonia insidiosa</name>
    <dbReference type="NCBI Taxonomy" id="190721"/>
    <lineage>
        <taxon>Bacteria</taxon>
        <taxon>Pseudomonadati</taxon>
        <taxon>Pseudomonadota</taxon>
        <taxon>Betaproteobacteria</taxon>
        <taxon>Burkholderiales</taxon>
        <taxon>Burkholderiaceae</taxon>
        <taxon>Ralstonia</taxon>
    </lineage>
</organism>
<dbReference type="Proteomes" id="UP000078572">
    <property type="component" value="Chromosome 1"/>
</dbReference>
<keyword evidence="1" id="KW-0479">Metal-binding</keyword>
<keyword evidence="3" id="KW-0732">Signal</keyword>
<reference evidence="6" key="1">
    <citation type="submission" date="2016-06" db="EMBL/GenBank/DDBJ databases">
        <authorList>
            <person name="Xu Y."/>
            <person name="Nagy A."/>
            <person name="Yan X."/>
            <person name="Kim S.W."/>
            <person name="Haley B."/>
            <person name="Liu N.T."/>
            <person name="Nou X."/>
        </authorList>
    </citation>
    <scope>NUCLEOTIDE SEQUENCE [LARGE SCALE GENOMIC DNA]</scope>
    <source>
        <strain evidence="6">ATCC 49129</strain>
    </source>
</reference>
<feature type="chain" id="PRO_5008250554" evidence="3">
    <location>
        <begin position="24"/>
        <end position="1150"/>
    </location>
</feature>
<dbReference type="GO" id="GO:0046872">
    <property type="term" value="F:metal ion binding"/>
    <property type="evidence" value="ECO:0007669"/>
    <property type="project" value="UniProtKB-KW"/>
</dbReference>
<evidence type="ECO:0000256" key="3">
    <source>
        <dbReference type="SAM" id="SignalP"/>
    </source>
</evidence>
<evidence type="ECO:0000256" key="1">
    <source>
        <dbReference type="ARBA" id="ARBA00022723"/>
    </source>
</evidence>
<dbReference type="AlphaFoldDB" id="A0A191ZU56"/>
<evidence type="ECO:0000259" key="4">
    <source>
        <dbReference type="Pfam" id="PF05567"/>
    </source>
</evidence>
<dbReference type="Gene3D" id="2.60.120.200">
    <property type="match status" value="1"/>
</dbReference>
<evidence type="ECO:0000313" key="6">
    <source>
        <dbReference type="Proteomes" id="UP000078572"/>
    </source>
</evidence>
<proteinExistence type="predicted"/>
<feature type="signal peptide" evidence="3">
    <location>
        <begin position="1"/>
        <end position="23"/>
    </location>
</feature>
<keyword evidence="6" id="KW-1185">Reference proteome</keyword>
<dbReference type="Pfam" id="PF05567">
    <property type="entry name" value="T4P_PilY1"/>
    <property type="match status" value="1"/>
</dbReference>
<dbReference type="SUPFAM" id="SSF49899">
    <property type="entry name" value="Concanavalin A-like lectins/glucanases"/>
    <property type="match status" value="1"/>
</dbReference>